<dbReference type="AlphaFoldDB" id="A0A9Q0LBM1"/>
<evidence type="ECO:0000313" key="3">
    <source>
        <dbReference type="Proteomes" id="UP001149090"/>
    </source>
</evidence>
<protein>
    <submittedName>
        <fullName evidence="2">Uncharacterized protein</fullName>
    </submittedName>
</protein>
<keyword evidence="1" id="KW-0472">Membrane</keyword>
<organism evidence="2 3">
    <name type="scientific">Anaeramoeba ignava</name>
    <name type="common">Anaerobic marine amoeba</name>
    <dbReference type="NCBI Taxonomy" id="1746090"/>
    <lineage>
        <taxon>Eukaryota</taxon>
        <taxon>Metamonada</taxon>
        <taxon>Anaeramoebidae</taxon>
        <taxon>Anaeramoeba</taxon>
    </lineage>
</organism>
<comment type="caution">
    <text evidence="2">The sequence shown here is derived from an EMBL/GenBank/DDBJ whole genome shotgun (WGS) entry which is preliminary data.</text>
</comment>
<feature type="transmembrane region" description="Helical" evidence="1">
    <location>
        <begin position="20"/>
        <end position="41"/>
    </location>
</feature>
<keyword evidence="3" id="KW-1185">Reference proteome</keyword>
<accession>A0A9Q0LBM1</accession>
<keyword evidence="1" id="KW-1133">Transmembrane helix</keyword>
<keyword evidence="1" id="KW-0812">Transmembrane</keyword>
<gene>
    <name evidence="2" type="ORF">M0811_11399</name>
</gene>
<dbReference type="EMBL" id="JAPDFW010000101">
    <property type="protein sequence ID" value="KAJ5069887.1"/>
    <property type="molecule type" value="Genomic_DNA"/>
</dbReference>
<reference evidence="2" key="1">
    <citation type="submission" date="2022-10" db="EMBL/GenBank/DDBJ databases">
        <title>Novel sulphate-reducing endosymbionts in the free-living metamonad Anaeramoeba.</title>
        <authorList>
            <person name="Jerlstrom-Hultqvist J."/>
            <person name="Cepicka I."/>
            <person name="Gallot-Lavallee L."/>
            <person name="Salas-Leiva D."/>
            <person name="Curtis B.A."/>
            <person name="Zahonova K."/>
            <person name="Pipaliya S."/>
            <person name="Dacks J."/>
            <person name="Roger A.J."/>
        </authorList>
    </citation>
    <scope>NUCLEOTIDE SEQUENCE</scope>
    <source>
        <strain evidence="2">BMAN</strain>
    </source>
</reference>
<dbReference type="Proteomes" id="UP001149090">
    <property type="component" value="Unassembled WGS sequence"/>
</dbReference>
<evidence type="ECO:0000313" key="2">
    <source>
        <dbReference type="EMBL" id="KAJ5069887.1"/>
    </source>
</evidence>
<name>A0A9Q0LBM1_ANAIG</name>
<evidence type="ECO:0000256" key="1">
    <source>
        <dbReference type="SAM" id="Phobius"/>
    </source>
</evidence>
<sequence>MFIKDIACGKKPDVFLSQNGIFFCGNWGTKIFWGYFFISLFSKRRKLLISSFKKWIRSTVMLAEVCLFEHTKILCRANHGYQDDKQFNNFLVKERMVKFIHVENQNLMGSILTMQ</sequence>
<proteinExistence type="predicted"/>